<evidence type="ECO:0000313" key="12">
    <source>
        <dbReference type="RefSeq" id="XP_021105445.1"/>
    </source>
</evidence>
<feature type="region of interest" description="Disordered" evidence="9">
    <location>
        <begin position="223"/>
        <end position="300"/>
    </location>
</feature>
<accession>A0AAX6SCK8</accession>
<dbReference type="RefSeq" id="XP_021105445.1">
    <property type="nucleotide sequence ID" value="XM_021249786.1"/>
</dbReference>
<feature type="compositionally biased region" description="Polar residues" evidence="9">
    <location>
        <begin position="241"/>
        <end position="255"/>
    </location>
</feature>
<feature type="region of interest" description="Disordered" evidence="9">
    <location>
        <begin position="160"/>
        <end position="198"/>
    </location>
</feature>
<dbReference type="AlphaFoldDB" id="A0AAX6SCK8"/>
<keyword evidence="4" id="KW-0132">Cell division</keyword>
<proteinExistence type="inferred from homology"/>
<feature type="compositionally biased region" description="Polar residues" evidence="9">
    <location>
        <begin position="740"/>
        <end position="751"/>
    </location>
</feature>
<evidence type="ECO:0000256" key="5">
    <source>
        <dbReference type="ARBA" id="ARBA00022829"/>
    </source>
</evidence>
<feature type="region of interest" description="Disordered" evidence="9">
    <location>
        <begin position="944"/>
        <end position="1128"/>
    </location>
</feature>
<feature type="compositionally biased region" description="Basic and acidic residues" evidence="9">
    <location>
        <begin position="944"/>
        <end position="956"/>
    </location>
</feature>
<evidence type="ECO:0000256" key="2">
    <source>
        <dbReference type="ARBA" id="ARBA00010845"/>
    </source>
</evidence>
<evidence type="ECO:0000256" key="3">
    <source>
        <dbReference type="ARBA" id="ARBA00022454"/>
    </source>
</evidence>
<dbReference type="InterPro" id="IPR038889">
    <property type="entry name" value="Shugoshin1/2"/>
</dbReference>
<evidence type="ECO:0000313" key="10">
    <source>
        <dbReference type="Proteomes" id="UP000694906"/>
    </source>
</evidence>
<evidence type="ECO:0000256" key="7">
    <source>
        <dbReference type="ARBA" id="ARBA00023306"/>
    </source>
</evidence>
<feature type="compositionally biased region" description="Polar residues" evidence="9">
    <location>
        <begin position="174"/>
        <end position="198"/>
    </location>
</feature>
<comment type="subcellular location">
    <subcellularLocation>
        <location evidence="1">Chromosome</location>
        <location evidence="1">Centromere</location>
    </subcellularLocation>
</comment>
<feature type="region of interest" description="Disordered" evidence="9">
    <location>
        <begin position="369"/>
        <end position="502"/>
    </location>
</feature>
<feature type="compositionally biased region" description="Basic and acidic residues" evidence="9">
    <location>
        <begin position="467"/>
        <end position="483"/>
    </location>
</feature>
<dbReference type="RefSeq" id="XP_012923557.2">
    <property type="nucleotide sequence ID" value="XM_013068103.2"/>
</dbReference>
<dbReference type="GO" id="GO:0051177">
    <property type="term" value="P:meiotic sister chromatid cohesion"/>
    <property type="evidence" value="ECO:0007669"/>
    <property type="project" value="TreeGrafter"/>
</dbReference>
<dbReference type="GO" id="GO:0007059">
    <property type="term" value="P:chromosome segregation"/>
    <property type="evidence" value="ECO:0007669"/>
    <property type="project" value="UniProtKB-KW"/>
</dbReference>
<dbReference type="PANTHER" id="PTHR21577">
    <property type="entry name" value="SHUGOSHIN"/>
    <property type="match status" value="1"/>
</dbReference>
<feature type="region of interest" description="Disordered" evidence="9">
    <location>
        <begin position="315"/>
        <end position="352"/>
    </location>
</feature>
<keyword evidence="3" id="KW-0158">Chromosome</keyword>
<feature type="compositionally biased region" description="Polar residues" evidence="9">
    <location>
        <begin position="1032"/>
        <end position="1041"/>
    </location>
</feature>
<feature type="region of interest" description="Disordered" evidence="9">
    <location>
        <begin position="1162"/>
        <end position="1230"/>
    </location>
</feature>
<feature type="compositionally biased region" description="Basic and acidic residues" evidence="9">
    <location>
        <begin position="382"/>
        <end position="403"/>
    </location>
</feature>
<comment type="similarity">
    <text evidence="2">Belongs to the shugoshin family.</text>
</comment>
<keyword evidence="7" id="KW-0131">Cell cycle</keyword>
<gene>
    <name evidence="11 12" type="primary">Sgo2</name>
</gene>
<dbReference type="KEGG" id="hgl:101724206"/>
<sequence>MESPGMGPDSVTSGIKRRVKDKRVSKTTLNVSLASKIKTKIINNSSIFKISLKHNNRALAQALSREKENARRIATEKMLLQKEVEKLNFENTFLRIKLDNLNKKLIEIESLLSNNLITAIEMSSLSEFHQTSFLPSNSKKKRPSKQCTLIRLPFARVPLPSNDDEEVDKEKTPWDSSVTSRVSPDAPSSVSESQSAPTQCNVDTLFLKENNWNMCGLDDSEHISSSVDVPPKESHSHSDRSSQPAVVGETTNAPGTSCVKEKLSLSNVTARKKRVSAADTPPGADSGQQQSWSPEFGWPVETEGCADEKNIAVPRNAQGLPGLENPPVPSREPAEDRAGRAQDSSDPWGQVTVFGADMELTATDVSTIVAVSRGGRRGSNRKINDCKPKAFRKVRDGSSETKRDRPKRKRKISAGVDAEEKAENGPEGSSALAGNSRDSRDPDFTLSTAQLPLANPLRKMSLQHGSGQEDRHSAQCSGEDKEAGAACPQEEARGGGVHMHPNSLACSSKSKVSRQTFVIPKLEEDHLVPNQADKETINENLEVAPEFRTADLSSRENGNLCDCETQNMLALKKYVTNRQPAQQDRSEVSKFKQKVNRKTEVISQVNQRYGDNGKDVHAPQQRNIFFQTLVDKETVSGNLGISEDFQIPILFMRDHGNLCDCENQNMLDLQKPVTVVYPVQQNESKINKNLRQKVNRKTEIISEVNHFDNDKCWSCSEKGNLLCLQKERETLPGDLKDSSEFQTPALPTQDSGKPCDYVTQNASRVREQVRGVPAACQRDSKTGVARERGYQNTEIISEPPHPCMSRGRGLYTLEKDDFVSLTQKDEETPSANPEVTHEFQTVDLPTKDHRNLCDYETQNSCVTSMQFPQQNESKTNKTLRQKVNRKTEIISKTIQTREDIDNDVHGRKRYSEDLDFKINKSKPRPNHQGLIRECYMEINSTEKENYDRISDPTELVKKRRKKSSGKTRSILTSDQRKLALLSSADSQTPASPEYGLTRIGSGPDSATRRPRSTTPDAKGNDPWVEAREAGQCQATEVTMRTSRAKQRKASTALRLGSPEAVAVLPQARHRRPAGSEHTDQENHRESKRTDSAEPDFHTELFRPFSQRYSPDTQGASSDGIPEGSMPMSVSSGKILITEDHSAPERSPLLQVLSDGLKKTKEVRASVGGRAQKPETGNRTLQDLTNTSFFSSKAAKSESELGDGASKPPSRKRRCTPLSLREPSLKRKMRR</sequence>
<keyword evidence="8" id="KW-0137">Centromere</keyword>
<dbReference type="CTD" id="151246"/>
<evidence type="ECO:0000256" key="6">
    <source>
        <dbReference type="ARBA" id="ARBA00023054"/>
    </source>
</evidence>
<feature type="compositionally biased region" description="Polar residues" evidence="9">
    <location>
        <begin position="1174"/>
        <end position="1186"/>
    </location>
</feature>
<feature type="compositionally biased region" description="Basic and acidic residues" evidence="9">
    <location>
        <begin position="1073"/>
        <end position="1100"/>
    </location>
</feature>
<organism evidence="10 12">
    <name type="scientific">Heterocephalus glaber</name>
    <name type="common">Naked mole rat</name>
    <dbReference type="NCBI Taxonomy" id="10181"/>
    <lineage>
        <taxon>Eukaryota</taxon>
        <taxon>Metazoa</taxon>
        <taxon>Chordata</taxon>
        <taxon>Craniata</taxon>
        <taxon>Vertebrata</taxon>
        <taxon>Euteleostomi</taxon>
        <taxon>Mammalia</taxon>
        <taxon>Eutheria</taxon>
        <taxon>Euarchontoglires</taxon>
        <taxon>Glires</taxon>
        <taxon>Rodentia</taxon>
        <taxon>Hystricomorpha</taxon>
        <taxon>Bathyergidae</taxon>
        <taxon>Heterocephalus</taxon>
    </lineage>
</organism>
<protein>
    <submittedName>
        <fullName evidence="11 12">Shugoshin 2</fullName>
    </submittedName>
</protein>
<dbReference type="GeneID" id="101724206"/>
<evidence type="ECO:0000313" key="11">
    <source>
        <dbReference type="RefSeq" id="XP_012923557.2"/>
    </source>
</evidence>
<reference evidence="11 12" key="1">
    <citation type="submission" date="2025-04" db="UniProtKB">
        <authorList>
            <consortium name="RefSeq"/>
        </authorList>
    </citation>
    <scope>IDENTIFICATION</scope>
</reference>
<dbReference type="GO" id="GO:0000776">
    <property type="term" value="C:kinetochore"/>
    <property type="evidence" value="ECO:0007669"/>
    <property type="project" value="TreeGrafter"/>
</dbReference>
<feature type="compositionally biased region" description="Polar residues" evidence="9">
    <location>
        <begin position="1106"/>
        <end position="1116"/>
    </location>
</feature>
<dbReference type="GO" id="GO:0051301">
    <property type="term" value="P:cell division"/>
    <property type="evidence" value="ECO:0007669"/>
    <property type="project" value="UniProtKB-KW"/>
</dbReference>
<dbReference type="Proteomes" id="UP000694906">
    <property type="component" value="Unplaced"/>
</dbReference>
<keyword evidence="5" id="KW-0159">Chromosome partition</keyword>
<keyword evidence="6" id="KW-0175">Coiled coil</keyword>
<dbReference type="PANTHER" id="PTHR21577:SF3">
    <property type="entry name" value="SHUGOSHIN 1-RELATED"/>
    <property type="match status" value="1"/>
</dbReference>
<feature type="compositionally biased region" description="Basic and acidic residues" evidence="9">
    <location>
        <begin position="230"/>
        <end position="240"/>
    </location>
</feature>
<evidence type="ECO:0000256" key="1">
    <source>
        <dbReference type="ARBA" id="ARBA00004584"/>
    </source>
</evidence>
<evidence type="ECO:0000256" key="8">
    <source>
        <dbReference type="ARBA" id="ARBA00023328"/>
    </source>
</evidence>
<feature type="region of interest" description="Disordered" evidence="9">
    <location>
        <begin position="734"/>
        <end position="755"/>
    </location>
</feature>
<evidence type="ECO:0000256" key="9">
    <source>
        <dbReference type="SAM" id="MobiDB-lite"/>
    </source>
</evidence>
<name>A0AAX6SCK8_HETGA</name>
<evidence type="ECO:0000256" key="4">
    <source>
        <dbReference type="ARBA" id="ARBA00022618"/>
    </source>
</evidence>
<keyword evidence="10" id="KW-1185">Reference proteome</keyword>